<reference evidence="1 2" key="1">
    <citation type="journal article" date="2024" name="Int. J. Syst. Evol. Microbiol.">
        <title>Paenibacillus hexagrammi sp. nov., a novel bacterium isolated from the gut content of Hexagrammos agrammus.</title>
        <authorList>
            <person name="Jung H.K."/>
            <person name="Kim D.G."/>
            <person name="Zin H."/>
            <person name="Park J."/>
            <person name="Jung H."/>
            <person name="Kim Y.O."/>
            <person name="Kong H.J."/>
            <person name="Kim J.W."/>
            <person name="Kim Y.S."/>
        </authorList>
    </citation>
    <scope>NUCLEOTIDE SEQUENCE [LARGE SCALE GENOMIC DNA]</scope>
    <source>
        <strain evidence="1 2">YPD9-1</strain>
    </source>
</reference>
<dbReference type="GO" id="GO:0016787">
    <property type="term" value="F:hydrolase activity"/>
    <property type="evidence" value="ECO:0007669"/>
    <property type="project" value="UniProtKB-KW"/>
</dbReference>
<dbReference type="PANTHER" id="PTHR10000">
    <property type="entry name" value="PHOSPHOSERINE PHOSPHATASE"/>
    <property type="match status" value="1"/>
</dbReference>
<dbReference type="SUPFAM" id="SSF56784">
    <property type="entry name" value="HAD-like"/>
    <property type="match status" value="1"/>
</dbReference>
<dbReference type="PROSITE" id="PS01229">
    <property type="entry name" value="COF_2"/>
    <property type="match status" value="1"/>
</dbReference>
<dbReference type="Gene3D" id="3.30.1240.10">
    <property type="match status" value="1"/>
</dbReference>
<dbReference type="InterPro" id="IPR036412">
    <property type="entry name" value="HAD-like_sf"/>
</dbReference>
<dbReference type="EMBL" id="CP090978">
    <property type="protein sequence ID" value="UJF32293.1"/>
    <property type="molecule type" value="Genomic_DNA"/>
</dbReference>
<evidence type="ECO:0000313" key="2">
    <source>
        <dbReference type="Proteomes" id="UP001649230"/>
    </source>
</evidence>
<keyword evidence="1" id="KW-0378">Hydrolase</keyword>
<dbReference type="SFLD" id="SFLDS00003">
    <property type="entry name" value="Haloacid_Dehalogenase"/>
    <property type="match status" value="1"/>
</dbReference>
<accession>A0ABY3SFQ7</accession>
<dbReference type="NCBIfam" id="TIGR01484">
    <property type="entry name" value="HAD-SF-IIB"/>
    <property type="match status" value="1"/>
</dbReference>
<dbReference type="RefSeq" id="WP_235118637.1">
    <property type="nucleotide sequence ID" value="NZ_CP090978.1"/>
</dbReference>
<organism evidence="1 2">
    <name type="scientific">Paenibacillus hexagrammi</name>
    <dbReference type="NCBI Taxonomy" id="2908839"/>
    <lineage>
        <taxon>Bacteria</taxon>
        <taxon>Bacillati</taxon>
        <taxon>Bacillota</taxon>
        <taxon>Bacilli</taxon>
        <taxon>Bacillales</taxon>
        <taxon>Paenibacillaceae</taxon>
        <taxon>Paenibacillus</taxon>
    </lineage>
</organism>
<dbReference type="Proteomes" id="UP001649230">
    <property type="component" value="Chromosome"/>
</dbReference>
<dbReference type="Gene3D" id="3.40.50.1000">
    <property type="entry name" value="HAD superfamily/HAD-like"/>
    <property type="match status" value="1"/>
</dbReference>
<name>A0ABY3SFQ7_9BACL</name>
<proteinExistence type="predicted"/>
<dbReference type="PANTHER" id="PTHR10000:SF55">
    <property type="entry name" value="5-AMINO-6-(5-PHOSPHO-D-RIBITYLAMINO)URACIL PHOSPHATASE YCSE"/>
    <property type="match status" value="1"/>
</dbReference>
<dbReference type="SFLD" id="SFLDG01140">
    <property type="entry name" value="C2.B:_Phosphomannomutase_and_P"/>
    <property type="match status" value="1"/>
</dbReference>
<sequence>MGNYKLLALDMDGTLLTEAKEISEPNKEAIHTAIEAGVTVIFSTGRGVQSALPYVEELGLESPMVAVNGSEVWEAPGKLHQRTLLSADLVEKLHGIAIDLDSWWWAYAVDGVFNRDNWPDDLESHQWLKFGYYTENEPKLKKIRQTAESWGVFEITNSHPCNIELNPLGISKASGLEAVCKLLGITMSQVVAMGDSENDITMLQAAGLGVAMGNAQERVKGIADMTTVTNEEHAVAKIIHEVILK</sequence>
<dbReference type="InterPro" id="IPR023214">
    <property type="entry name" value="HAD_sf"/>
</dbReference>
<dbReference type="PROSITE" id="PS01228">
    <property type="entry name" value="COF_1"/>
    <property type="match status" value="1"/>
</dbReference>
<dbReference type="CDD" id="cd07516">
    <property type="entry name" value="HAD_Pase"/>
    <property type="match status" value="1"/>
</dbReference>
<gene>
    <name evidence="1" type="ORF">L0M14_21625</name>
</gene>
<keyword evidence="2" id="KW-1185">Reference proteome</keyword>
<evidence type="ECO:0000313" key="1">
    <source>
        <dbReference type="EMBL" id="UJF32293.1"/>
    </source>
</evidence>
<dbReference type="Pfam" id="PF08282">
    <property type="entry name" value="Hydrolase_3"/>
    <property type="match status" value="1"/>
</dbReference>
<dbReference type="InterPro" id="IPR006379">
    <property type="entry name" value="HAD-SF_hydro_IIB"/>
</dbReference>
<protein>
    <submittedName>
        <fullName evidence="1">Cof-type HAD-IIB family hydrolase</fullName>
    </submittedName>
</protein>